<sequence>MDPLAFLDKQSRHQVHIFQFLIKENREVEVEKLLSTFSFSTPTIQKAVGELKEKLHAFHSQTDLYLLDKTLLKLSLPNDFDLRAFLYTTYYETSIDVILLDQLYTVRDLSITKLTLELQVSEASLFRRLKRVNNLLTDFDIGYKNKQLMGNAEDIQLFYYHFYTSIYPIALIQKRFYRESFSQLLKIIESTLGITFSKTQTIRLMLWLSLMEKQLDIRTGRKFSSPSKLLEQTTKSFKQLEQIFLRFSSRYAMQWPFEAVGWFYVFLQAEGFLFVESESSQRLQQLTLEIQRLLAIPESNTVVMQQLYQIHLYVSYQKVIWKNEFTKAVRLSDTHPELFYAIMEKVEQLLPTTLPTVKWEYLDYEYARILDFLQHTRKQVIILYCHLDISEVFLREETKQILETYSQQLDIELRYSEDIKEFTITTNNPLEQKKDSVYFYLETTRWTTYSLAQLYQIFVTIKKEKEVRE</sequence>
<dbReference type="Pfam" id="PF05043">
    <property type="entry name" value="Mga"/>
    <property type="match status" value="1"/>
</dbReference>
<dbReference type="AlphaFoldDB" id="S0KSN2"/>
<evidence type="ECO:0000256" key="2">
    <source>
        <dbReference type="ARBA" id="ARBA00023163"/>
    </source>
</evidence>
<evidence type="ECO:0000259" key="3">
    <source>
        <dbReference type="Pfam" id="PF05043"/>
    </source>
</evidence>
<dbReference type="RefSeq" id="WP_016185488.1">
    <property type="nucleotide sequence ID" value="NZ_ASWO01000005.1"/>
</dbReference>
<evidence type="ECO:0000256" key="1">
    <source>
        <dbReference type="ARBA" id="ARBA00023015"/>
    </source>
</evidence>
<dbReference type="InterPro" id="IPR007737">
    <property type="entry name" value="Mga_HTH"/>
</dbReference>
<reference evidence="4 5" key="1">
    <citation type="submission" date="2013-03" db="EMBL/GenBank/DDBJ databases">
        <title>The Genome Sequence of Enterococcus sulfureus ATCC_49903 (PacBio/Illumina hybrid assembly).</title>
        <authorList>
            <consortium name="The Broad Institute Genomics Platform"/>
            <consortium name="The Broad Institute Genome Sequencing Center for Infectious Disease"/>
            <person name="Earl A."/>
            <person name="Russ C."/>
            <person name="Gilmore M."/>
            <person name="Surin D."/>
            <person name="Walker B."/>
            <person name="Young S."/>
            <person name="Zeng Q."/>
            <person name="Gargeya S."/>
            <person name="Fitzgerald M."/>
            <person name="Haas B."/>
            <person name="Abouelleil A."/>
            <person name="Allen A.W."/>
            <person name="Alvarado L."/>
            <person name="Arachchi H.M."/>
            <person name="Berlin A.M."/>
            <person name="Chapman S.B."/>
            <person name="Gainer-Dewar J."/>
            <person name="Goldberg J."/>
            <person name="Griggs A."/>
            <person name="Gujja S."/>
            <person name="Hansen M."/>
            <person name="Howarth C."/>
            <person name="Imamovic A."/>
            <person name="Ireland A."/>
            <person name="Larimer J."/>
            <person name="McCowan C."/>
            <person name="Murphy C."/>
            <person name="Pearson M."/>
            <person name="Poon T.W."/>
            <person name="Priest M."/>
            <person name="Roberts A."/>
            <person name="Saif S."/>
            <person name="Shea T."/>
            <person name="Sisk P."/>
            <person name="Sykes S."/>
            <person name="Wortman J."/>
            <person name="Nusbaum C."/>
            <person name="Birren B."/>
        </authorList>
    </citation>
    <scope>NUCLEOTIDE SEQUENCE [LARGE SCALE GENOMIC DNA]</scope>
    <source>
        <strain evidence="4 5">ATCC 49903</strain>
    </source>
</reference>
<dbReference type="eggNOG" id="COG3711">
    <property type="taxonomic scope" value="Bacteria"/>
</dbReference>
<dbReference type="Proteomes" id="UP000015961">
    <property type="component" value="Unassembled WGS sequence"/>
</dbReference>
<gene>
    <name evidence="4" type="ORF">I573_01642</name>
</gene>
<dbReference type="InterPro" id="IPR036388">
    <property type="entry name" value="WH-like_DNA-bd_sf"/>
</dbReference>
<dbReference type="STRING" id="1140003.OMY_01036"/>
<keyword evidence="2" id="KW-0804">Transcription</keyword>
<dbReference type="PANTHER" id="PTHR30185:SF18">
    <property type="entry name" value="TRANSCRIPTIONAL REGULATOR MTLR"/>
    <property type="match status" value="1"/>
</dbReference>
<name>S0KSN2_9ENTE</name>
<feature type="domain" description="Mga helix-turn-helix" evidence="3">
    <location>
        <begin position="85"/>
        <end position="163"/>
    </location>
</feature>
<dbReference type="OrthoDB" id="2198627at2"/>
<accession>S0KSN2</accession>
<dbReference type="InterPro" id="IPR050661">
    <property type="entry name" value="BglG_antiterminators"/>
</dbReference>
<dbReference type="PANTHER" id="PTHR30185">
    <property type="entry name" value="CRYPTIC BETA-GLUCOSIDE BGL OPERON ANTITERMINATOR"/>
    <property type="match status" value="1"/>
</dbReference>
<keyword evidence="5" id="KW-1185">Reference proteome</keyword>
<proteinExistence type="predicted"/>
<dbReference type="PATRIC" id="fig|1140003.3.peg.993"/>
<dbReference type="EMBL" id="ASWO01000005">
    <property type="protein sequence ID" value="EOT83917.1"/>
    <property type="molecule type" value="Genomic_DNA"/>
</dbReference>
<evidence type="ECO:0000313" key="4">
    <source>
        <dbReference type="EMBL" id="EOT83917.1"/>
    </source>
</evidence>
<dbReference type="Gene3D" id="1.10.10.10">
    <property type="entry name" value="Winged helix-like DNA-binding domain superfamily/Winged helix DNA-binding domain"/>
    <property type="match status" value="1"/>
</dbReference>
<organism evidence="4 5">
    <name type="scientific">Enterococcus sulfureus ATCC 49903</name>
    <dbReference type="NCBI Taxonomy" id="1140003"/>
    <lineage>
        <taxon>Bacteria</taxon>
        <taxon>Bacillati</taxon>
        <taxon>Bacillota</taxon>
        <taxon>Bacilli</taxon>
        <taxon>Lactobacillales</taxon>
        <taxon>Enterococcaceae</taxon>
        <taxon>Enterococcus</taxon>
    </lineage>
</organism>
<evidence type="ECO:0000313" key="5">
    <source>
        <dbReference type="Proteomes" id="UP000015961"/>
    </source>
</evidence>
<keyword evidence="1" id="KW-0805">Transcription regulation</keyword>
<comment type="caution">
    <text evidence="4">The sequence shown here is derived from an EMBL/GenBank/DDBJ whole genome shotgun (WGS) entry which is preliminary data.</text>
</comment>
<protein>
    <recommendedName>
        <fullName evidence="3">Mga helix-turn-helix domain-containing protein</fullName>
    </recommendedName>
</protein>